<feature type="repeat" description="WD" evidence="1">
    <location>
        <begin position="253"/>
        <end position="294"/>
    </location>
</feature>
<evidence type="ECO:0000256" key="2">
    <source>
        <dbReference type="SAM" id="SignalP"/>
    </source>
</evidence>
<feature type="repeat" description="WD" evidence="1">
    <location>
        <begin position="209"/>
        <end position="250"/>
    </location>
</feature>
<dbReference type="SMART" id="SM00320">
    <property type="entry name" value="WD40"/>
    <property type="match status" value="6"/>
</dbReference>
<dbReference type="InterPro" id="IPR011047">
    <property type="entry name" value="Quinoprotein_ADH-like_sf"/>
</dbReference>
<reference evidence="4" key="1">
    <citation type="journal article" date="2019" name="Int. J. Syst. Evol. Microbiol.">
        <title>The Global Catalogue of Microorganisms (GCM) 10K type strain sequencing project: providing services to taxonomists for standard genome sequencing and annotation.</title>
        <authorList>
            <consortium name="The Broad Institute Genomics Platform"/>
            <consortium name="The Broad Institute Genome Sequencing Center for Infectious Disease"/>
            <person name="Wu L."/>
            <person name="Ma J."/>
        </authorList>
    </citation>
    <scope>NUCLEOTIDE SEQUENCE [LARGE SCALE GENOMIC DNA]</scope>
    <source>
        <strain evidence="4">KCTC 52449</strain>
    </source>
</reference>
<dbReference type="Proteomes" id="UP001595477">
    <property type="component" value="Unassembled WGS sequence"/>
</dbReference>
<gene>
    <name evidence="3" type="ORF">ACFOEW_19000</name>
</gene>
<dbReference type="EMBL" id="JBHRSX010000099">
    <property type="protein sequence ID" value="MFC3203897.1"/>
    <property type="molecule type" value="Genomic_DNA"/>
</dbReference>
<proteinExistence type="predicted"/>
<dbReference type="RefSeq" id="WP_123326254.1">
    <property type="nucleotide sequence ID" value="NZ_JBHRSX010000099.1"/>
</dbReference>
<feature type="signal peptide" evidence="2">
    <location>
        <begin position="1"/>
        <end position="24"/>
    </location>
</feature>
<keyword evidence="4" id="KW-1185">Reference proteome</keyword>
<dbReference type="PROSITE" id="PS51257">
    <property type="entry name" value="PROKAR_LIPOPROTEIN"/>
    <property type="match status" value="1"/>
</dbReference>
<dbReference type="PANTHER" id="PTHR19879:SF9">
    <property type="entry name" value="TRANSCRIPTION INITIATION FACTOR TFIID SUBUNIT 5"/>
    <property type="match status" value="1"/>
</dbReference>
<dbReference type="InterPro" id="IPR001680">
    <property type="entry name" value="WD40_rpt"/>
</dbReference>
<comment type="caution">
    <text evidence="3">The sequence shown here is derived from an EMBL/GenBank/DDBJ whole genome shotgun (WGS) entry which is preliminary data.</text>
</comment>
<organism evidence="3 4">
    <name type="scientific">Alteromonas oceani</name>
    <dbReference type="NCBI Taxonomy" id="2071609"/>
    <lineage>
        <taxon>Bacteria</taxon>
        <taxon>Pseudomonadati</taxon>
        <taxon>Pseudomonadota</taxon>
        <taxon>Gammaproteobacteria</taxon>
        <taxon>Alteromonadales</taxon>
        <taxon>Alteromonadaceae</taxon>
        <taxon>Alteromonas/Salinimonas group</taxon>
        <taxon>Alteromonas</taxon>
    </lineage>
</organism>
<evidence type="ECO:0000313" key="4">
    <source>
        <dbReference type="Proteomes" id="UP001595477"/>
    </source>
</evidence>
<accession>A0ABV7K3F0</accession>
<evidence type="ECO:0000313" key="3">
    <source>
        <dbReference type="EMBL" id="MFC3203897.1"/>
    </source>
</evidence>
<dbReference type="PANTHER" id="PTHR19879">
    <property type="entry name" value="TRANSCRIPTION INITIATION FACTOR TFIID"/>
    <property type="match status" value="1"/>
</dbReference>
<sequence>MTTPSLKTFTSRLIVTLLAGFGLAGCIVPDTTPDNQWRIVEDGAYAADVSVDGQLSVVSGINNGIHVWRFGEAQPLFQWSHQSEDGDQSNNLVANVHISADSQFAVTSDREAFAIWSLSSGEPVGFWRIDESTIRDVALANGGRGVLVGRSSGKVMFFEPESGRRIEFLGHQERINSVDITPNGRYALTGGNDYVAYLWSTDSGQVIHTFTHPSRVTLVALDDEGRYAFTADSQQKSQIWNVQTGEPISQLQYIARQKIFTDAVFSKDGKYLLTGAPSRRLYLWEVATGEQVGEWKVAPRENMSPPSAVVYGVGFLDDEHVLSVSSSGLAELWSMP</sequence>
<feature type="chain" id="PRO_5045219395" evidence="2">
    <location>
        <begin position="25"/>
        <end position="336"/>
    </location>
</feature>
<dbReference type="PROSITE" id="PS50082">
    <property type="entry name" value="WD_REPEATS_2"/>
    <property type="match status" value="3"/>
</dbReference>
<dbReference type="Pfam" id="PF00400">
    <property type="entry name" value="WD40"/>
    <property type="match status" value="1"/>
</dbReference>
<protein>
    <submittedName>
        <fullName evidence="3">WD40 repeat domain-containing protein</fullName>
    </submittedName>
</protein>
<dbReference type="SUPFAM" id="SSF50998">
    <property type="entry name" value="Quinoprotein alcohol dehydrogenase-like"/>
    <property type="match status" value="1"/>
</dbReference>
<keyword evidence="2" id="KW-0732">Signal</keyword>
<dbReference type="InterPro" id="IPR015943">
    <property type="entry name" value="WD40/YVTN_repeat-like_dom_sf"/>
</dbReference>
<evidence type="ECO:0000256" key="1">
    <source>
        <dbReference type="PROSITE-ProRule" id="PRU00221"/>
    </source>
</evidence>
<feature type="repeat" description="WD" evidence="1">
    <location>
        <begin position="168"/>
        <end position="209"/>
    </location>
</feature>
<name>A0ABV7K3F0_9ALTE</name>
<dbReference type="Gene3D" id="2.130.10.10">
    <property type="entry name" value="YVTN repeat-like/Quinoprotein amine dehydrogenase"/>
    <property type="match status" value="2"/>
</dbReference>
<dbReference type="PROSITE" id="PS50294">
    <property type="entry name" value="WD_REPEATS_REGION"/>
    <property type="match status" value="1"/>
</dbReference>
<keyword evidence="1" id="KW-0853">WD repeat</keyword>